<accession>A0A5C3FHN8</accession>
<dbReference type="InterPro" id="IPR020472">
    <property type="entry name" value="WD40_PAC1"/>
</dbReference>
<sequence length="764" mass="81990">MSSLCLGCSSTIPANVKAAAVYVHGCCGRQVCAACLDRNARLATFCPMCEDAHAAFRKGPRSDVTRAGQVVFDAESALAQDEDVAPPPYTESGRQDPPASAFVLEDGEDSLRKVASSSESASASERRKATPALLRQASKASAEAELDTAPQQANAREGADSDVQTDSLVAHRRKVDPHDPHEASPSDPTSSRRGDGETRQYWLRKTDTLAAIAIRFGVSTHELCLLNALPRAVLSTSPHLLHTRAFILIPAHAVDQQLAANPELAASLQGPPLRSAREKTAAARRNAQAKFRATLARNAASSSKTTDDAPPDDRAARAYVALAEDEFRLLDFGEGIDPDGLALPYDGDEAEDGMLDAARARRFDAVLTHALARWHMDSVWEREQRANGLDPSSVRAPAPTLPPEPVEKDGASTSAVGRWFARALNAEASDTQRGEHKSRSPRHVVALSSSVKLPTHLTQTYAAHRGPVNVVRYNSLGRYLLTGGSDRAIRLWNASQAAEQAIKTYAQHSYEVHALDIARDNTRFASGGADKSVYVWDVATGSVLRRFDGFAGRVNDVRFGGRDDDGSVLAVGGFDGVVRVFDLRAQGAWRPIVEMAEAKDAVTSLSVRGDRIYSGSVDGVLRCYDLRAGELRADTLPAPITSVCPSRLDKSVVVATLDSTVRLLDTRDGSRLQTYSGHQHASLRCRAALTTQEDGVIAGDEQGSLLGWDMVSSERVPVGPKHAAAHAKPILWLEANPDTTLTSTEIVTASADGTVKVWSTPGRT</sequence>
<name>A0A5C3FHN8_PSEA2</name>
<organism evidence="9 10">
    <name type="scientific">Pseudozyma antarctica</name>
    <name type="common">Yeast</name>
    <name type="synonym">Candida antarctica</name>
    <dbReference type="NCBI Taxonomy" id="84753"/>
    <lineage>
        <taxon>Eukaryota</taxon>
        <taxon>Fungi</taxon>
        <taxon>Dikarya</taxon>
        <taxon>Basidiomycota</taxon>
        <taxon>Ustilaginomycotina</taxon>
        <taxon>Ustilaginomycetes</taxon>
        <taxon>Ustilaginales</taxon>
        <taxon>Ustilaginaceae</taxon>
        <taxon>Moesziomyces</taxon>
    </lineage>
</organism>
<dbReference type="InterPro" id="IPR036779">
    <property type="entry name" value="LysM_dom_sf"/>
</dbReference>
<dbReference type="InterPro" id="IPR015943">
    <property type="entry name" value="WD40/YVTN_repeat-like_dom_sf"/>
</dbReference>
<reference evidence="9" key="1">
    <citation type="submission" date="2018-03" db="EMBL/GenBank/DDBJ databases">
        <authorList>
            <person name="Guldener U."/>
        </authorList>
    </citation>
    <scope>NUCLEOTIDE SEQUENCE [LARGE SCALE GENOMIC DNA]</scope>
    <source>
        <strain evidence="9">ATCC34888</strain>
    </source>
</reference>
<dbReference type="SUPFAM" id="SSF50978">
    <property type="entry name" value="WD40 repeat-like"/>
    <property type="match status" value="1"/>
</dbReference>
<dbReference type="InterPro" id="IPR036322">
    <property type="entry name" value="WD40_repeat_dom_sf"/>
</dbReference>
<dbReference type="GO" id="GO:0071013">
    <property type="term" value="C:catalytic step 2 spliceosome"/>
    <property type="evidence" value="ECO:0007669"/>
    <property type="project" value="TreeGrafter"/>
</dbReference>
<dbReference type="GO" id="GO:0000398">
    <property type="term" value="P:mRNA splicing, via spliceosome"/>
    <property type="evidence" value="ECO:0007669"/>
    <property type="project" value="TreeGrafter"/>
</dbReference>
<dbReference type="OrthoDB" id="1068471at2759"/>
<evidence type="ECO:0000256" key="5">
    <source>
        <dbReference type="ARBA" id="ARBA00038145"/>
    </source>
</evidence>
<dbReference type="CDD" id="cd00200">
    <property type="entry name" value="WD40"/>
    <property type="match status" value="1"/>
</dbReference>
<dbReference type="InterPro" id="IPR002372">
    <property type="entry name" value="PQQ_rpt_dom"/>
</dbReference>
<feature type="repeat" description="WD" evidence="6">
    <location>
        <begin position="461"/>
        <end position="502"/>
    </location>
</feature>
<dbReference type="Gene3D" id="2.130.10.10">
    <property type="entry name" value="YVTN repeat-like/Quinoprotein amine dehydrogenase"/>
    <property type="match status" value="1"/>
</dbReference>
<evidence type="ECO:0000313" key="10">
    <source>
        <dbReference type="Proteomes" id="UP000325008"/>
    </source>
</evidence>
<dbReference type="PRINTS" id="PR00320">
    <property type="entry name" value="GPROTEINBRPT"/>
</dbReference>
<comment type="subcellular location">
    <subcellularLocation>
        <location evidence="1">Cytoplasm</location>
    </subcellularLocation>
</comment>
<feature type="domain" description="Pyrrolo-quinoline quinone repeat" evidence="8">
    <location>
        <begin position="575"/>
        <end position="710"/>
    </location>
</feature>
<protein>
    <recommendedName>
        <fullName evidence="8">Pyrrolo-quinoline quinone repeat domain-containing protein</fullName>
    </recommendedName>
</protein>
<evidence type="ECO:0000256" key="2">
    <source>
        <dbReference type="ARBA" id="ARBA00022490"/>
    </source>
</evidence>
<dbReference type="InterPro" id="IPR001680">
    <property type="entry name" value="WD40_rpt"/>
</dbReference>
<dbReference type="PANTHER" id="PTHR22842:SF3">
    <property type="entry name" value="WD REPEAT DOMAIN-CONTAINING PROTEIN 83"/>
    <property type="match status" value="1"/>
</dbReference>
<evidence type="ECO:0000256" key="7">
    <source>
        <dbReference type="SAM" id="MobiDB-lite"/>
    </source>
</evidence>
<feature type="compositionally biased region" description="Basic and acidic residues" evidence="7">
    <location>
        <begin position="176"/>
        <end position="198"/>
    </location>
</feature>
<dbReference type="Pfam" id="PF00400">
    <property type="entry name" value="WD40"/>
    <property type="match status" value="3"/>
</dbReference>
<dbReference type="InterPro" id="IPR018391">
    <property type="entry name" value="PQQ_b-propeller_rpt"/>
</dbReference>
<evidence type="ECO:0000259" key="8">
    <source>
        <dbReference type="Pfam" id="PF13360"/>
    </source>
</evidence>
<dbReference type="Proteomes" id="UP000325008">
    <property type="component" value="Unassembled WGS sequence"/>
</dbReference>
<evidence type="ECO:0000313" key="9">
    <source>
        <dbReference type="EMBL" id="SPO43888.1"/>
    </source>
</evidence>
<gene>
    <name evidence="9" type="ORF">PSANT_01573</name>
</gene>
<feature type="region of interest" description="Disordered" evidence="7">
    <location>
        <begin position="387"/>
        <end position="411"/>
    </location>
</feature>
<keyword evidence="3 6" id="KW-0853">WD repeat</keyword>
<dbReference type="SMART" id="SM00564">
    <property type="entry name" value="PQQ"/>
    <property type="match status" value="2"/>
</dbReference>
<dbReference type="Pfam" id="PF13360">
    <property type="entry name" value="PQQ_2"/>
    <property type="match status" value="1"/>
</dbReference>
<evidence type="ECO:0000256" key="1">
    <source>
        <dbReference type="ARBA" id="ARBA00004496"/>
    </source>
</evidence>
<dbReference type="PROSITE" id="PS50294">
    <property type="entry name" value="WD_REPEATS_REGION"/>
    <property type="match status" value="3"/>
</dbReference>
<proteinExistence type="inferred from homology"/>
<evidence type="ECO:0000256" key="4">
    <source>
        <dbReference type="ARBA" id="ARBA00022737"/>
    </source>
</evidence>
<dbReference type="SMART" id="SM00320">
    <property type="entry name" value="WD40"/>
    <property type="match status" value="7"/>
</dbReference>
<dbReference type="EMBL" id="OOIQ01000003">
    <property type="protein sequence ID" value="SPO43888.1"/>
    <property type="molecule type" value="Genomic_DNA"/>
</dbReference>
<keyword evidence="10" id="KW-1185">Reference proteome</keyword>
<evidence type="ECO:0000256" key="3">
    <source>
        <dbReference type="ARBA" id="ARBA00022574"/>
    </source>
</evidence>
<keyword evidence="2" id="KW-0963">Cytoplasm</keyword>
<comment type="similarity">
    <text evidence="5">Belongs to the WD repeat MORG1 family.</text>
</comment>
<feature type="repeat" description="WD" evidence="6">
    <location>
        <begin position="505"/>
        <end position="546"/>
    </location>
</feature>
<dbReference type="PANTHER" id="PTHR22842">
    <property type="entry name" value="WD40 REPEAT PROTEIN"/>
    <property type="match status" value="1"/>
</dbReference>
<dbReference type="InterPro" id="IPR051980">
    <property type="entry name" value="WD_repeat_MORG1"/>
</dbReference>
<dbReference type="AlphaFoldDB" id="A0A5C3FHN8"/>
<dbReference type="GO" id="GO:0005737">
    <property type="term" value="C:cytoplasm"/>
    <property type="evidence" value="ECO:0007669"/>
    <property type="project" value="UniProtKB-SubCell"/>
</dbReference>
<dbReference type="Gene3D" id="3.10.350.10">
    <property type="entry name" value="LysM domain"/>
    <property type="match status" value="1"/>
</dbReference>
<feature type="repeat" description="WD" evidence="6">
    <location>
        <begin position="723"/>
        <end position="764"/>
    </location>
</feature>
<dbReference type="PROSITE" id="PS50082">
    <property type="entry name" value="WD_REPEATS_2"/>
    <property type="match status" value="3"/>
</dbReference>
<keyword evidence="4" id="KW-0677">Repeat</keyword>
<comment type="caution">
    <text evidence="9">The sequence shown here is derived from an EMBL/GenBank/DDBJ whole genome shotgun (WGS) entry which is preliminary data.</text>
</comment>
<evidence type="ECO:0000256" key="6">
    <source>
        <dbReference type="PROSITE-ProRule" id="PRU00221"/>
    </source>
</evidence>
<feature type="region of interest" description="Disordered" evidence="7">
    <location>
        <begin position="78"/>
        <end position="199"/>
    </location>
</feature>